<keyword evidence="1" id="KW-0175">Coiled coil</keyword>
<dbReference type="OrthoDB" id="9816453at2"/>
<dbReference type="AlphaFoldDB" id="A0A1I2RY58"/>
<sequence length="349" mass="38225">MRIINVFILALILPILVLVGHASYSFYNITNSASLDLKRLDQKVNALNTSIISVQEKTLAIKKTASKQEEKLAQQSKALNSLTKESSKQTKLSDNAYEQKIVSRLGKPIDTYQSPKVKIEVFSLQGIGFRGYIAKVKLYEPKAFKVLLGNDKIGGSETTSAAVKRTGAIFGINAGGFYNTTVDGKNVKWPLGNTVIDGKLLGGFTPTYKDLFFAGVDSSGELLGGKFTDEKQLMVHEPVAGVSFVPMLIKDRKALTIPTQWANQKNPRTIIGEYGNDDLIFIVVDGRQSDWSNGVTLEYLQQELLDFGVVEAYNLDGGGSSSFVFKGKVLNKPSDGRERTVTTNIVIMP</sequence>
<name>A0A1I2RY58_9FIRM</name>
<protein>
    <submittedName>
        <fullName evidence="3">Exopolysaccharide biosynthesis protein</fullName>
    </submittedName>
</protein>
<dbReference type="EMBL" id="FOOX01000005">
    <property type="protein sequence ID" value="SFG45003.1"/>
    <property type="molecule type" value="Genomic_DNA"/>
</dbReference>
<dbReference type="RefSeq" id="WP_092470556.1">
    <property type="nucleotide sequence ID" value="NZ_FOOX01000005.1"/>
</dbReference>
<dbReference type="STRING" id="341036.SAMN05660649_01659"/>
<evidence type="ECO:0000313" key="3">
    <source>
        <dbReference type="EMBL" id="SFG45003.1"/>
    </source>
</evidence>
<dbReference type="PANTHER" id="PTHR40446">
    <property type="entry name" value="N-ACETYLGLUCOSAMINE-1-PHOSPHODIESTER ALPHA-N-ACETYLGLUCOSAMINIDASE"/>
    <property type="match status" value="1"/>
</dbReference>
<organism evidence="3 4">
    <name type="scientific">Desulfotruncus arcticus DSM 17038</name>
    <dbReference type="NCBI Taxonomy" id="1121424"/>
    <lineage>
        <taxon>Bacteria</taxon>
        <taxon>Bacillati</taxon>
        <taxon>Bacillota</taxon>
        <taxon>Clostridia</taxon>
        <taxon>Eubacteriales</taxon>
        <taxon>Desulfallaceae</taxon>
        <taxon>Desulfotruncus</taxon>
    </lineage>
</organism>
<reference evidence="4" key="1">
    <citation type="submission" date="2016-10" db="EMBL/GenBank/DDBJ databases">
        <authorList>
            <person name="Varghese N."/>
            <person name="Submissions S."/>
        </authorList>
    </citation>
    <scope>NUCLEOTIDE SEQUENCE [LARGE SCALE GENOMIC DNA]</scope>
    <source>
        <strain evidence="4">DSM 17038</strain>
    </source>
</reference>
<evidence type="ECO:0000313" key="4">
    <source>
        <dbReference type="Proteomes" id="UP000199337"/>
    </source>
</evidence>
<dbReference type="Proteomes" id="UP000199337">
    <property type="component" value="Unassembled WGS sequence"/>
</dbReference>
<keyword evidence="4" id="KW-1185">Reference proteome</keyword>
<accession>A0A1I2RY58</accession>
<evidence type="ECO:0000256" key="1">
    <source>
        <dbReference type="SAM" id="Coils"/>
    </source>
</evidence>
<dbReference type="PANTHER" id="PTHR40446:SF2">
    <property type="entry name" value="N-ACETYLGLUCOSAMINE-1-PHOSPHODIESTER ALPHA-N-ACETYLGLUCOSAMINIDASE"/>
    <property type="match status" value="1"/>
</dbReference>
<dbReference type="InterPro" id="IPR018711">
    <property type="entry name" value="NAGPA"/>
</dbReference>
<feature type="coiled-coil region" evidence="1">
    <location>
        <begin position="37"/>
        <end position="85"/>
    </location>
</feature>
<dbReference type="Pfam" id="PF09992">
    <property type="entry name" value="NAGPA"/>
    <property type="match status" value="1"/>
</dbReference>
<evidence type="ECO:0000259" key="2">
    <source>
        <dbReference type="Pfam" id="PF09992"/>
    </source>
</evidence>
<feature type="domain" description="Phosphodiester glycosidase" evidence="2">
    <location>
        <begin position="167"/>
        <end position="347"/>
    </location>
</feature>
<gene>
    <name evidence="3" type="ORF">SAMN05660649_01659</name>
</gene>
<proteinExistence type="predicted"/>